<dbReference type="EMBL" id="JBHSPB010000015">
    <property type="protein sequence ID" value="MFC5723021.1"/>
    <property type="molecule type" value="Genomic_DNA"/>
</dbReference>
<dbReference type="RefSeq" id="WP_390318916.1">
    <property type="nucleotide sequence ID" value="NZ_JBHSPB010000015.1"/>
</dbReference>
<sequence length="123" mass="12965">MTREGLAGMLGGQTTACGPARDALIAGGPFIVWDGPVPADRLAHVYRRRLRITHRRGQPTLALAATVDLLFQAAEEPLCIGRIDAPDRSWTFMLFLNATATAVVACTGVARSEPPAGPAADAK</sequence>
<name>A0ABW0Z2G5_9ACTN</name>
<reference evidence="2" key="1">
    <citation type="journal article" date="2019" name="Int. J. Syst. Evol. Microbiol.">
        <title>The Global Catalogue of Microorganisms (GCM) 10K type strain sequencing project: providing services to taxonomists for standard genome sequencing and annotation.</title>
        <authorList>
            <consortium name="The Broad Institute Genomics Platform"/>
            <consortium name="The Broad Institute Genome Sequencing Center for Infectious Disease"/>
            <person name="Wu L."/>
            <person name="Ma J."/>
        </authorList>
    </citation>
    <scope>NUCLEOTIDE SEQUENCE [LARGE SCALE GENOMIC DNA]</scope>
    <source>
        <strain evidence="2">CGMCC 4.7304</strain>
    </source>
</reference>
<proteinExistence type="predicted"/>
<dbReference type="Proteomes" id="UP001596083">
    <property type="component" value="Unassembled WGS sequence"/>
</dbReference>
<comment type="caution">
    <text evidence="1">The sequence shown here is derived from an EMBL/GenBank/DDBJ whole genome shotgun (WGS) entry which is preliminary data.</text>
</comment>
<keyword evidence="2" id="KW-1185">Reference proteome</keyword>
<evidence type="ECO:0000313" key="2">
    <source>
        <dbReference type="Proteomes" id="UP001596083"/>
    </source>
</evidence>
<organism evidence="1 2">
    <name type="scientific">Streptomyces gamaensis</name>
    <dbReference type="NCBI Taxonomy" id="1763542"/>
    <lineage>
        <taxon>Bacteria</taxon>
        <taxon>Bacillati</taxon>
        <taxon>Actinomycetota</taxon>
        <taxon>Actinomycetes</taxon>
        <taxon>Kitasatosporales</taxon>
        <taxon>Streptomycetaceae</taxon>
        <taxon>Streptomyces</taxon>
    </lineage>
</organism>
<protein>
    <submittedName>
        <fullName evidence="1">Uncharacterized protein</fullName>
    </submittedName>
</protein>
<gene>
    <name evidence="1" type="ORF">ACFP1Z_22905</name>
</gene>
<accession>A0ABW0Z2G5</accession>
<evidence type="ECO:0000313" key="1">
    <source>
        <dbReference type="EMBL" id="MFC5723021.1"/>
    </source>
</evidence>